<feature type="non-terminal residue" evidence="1">
    <location>
        <position position="170"/>
    </location>
</feature>
<dbReference type="Proteomes" id="UP000198779">
    <property type="component" value="Unassembled WGS sequence"/>
</dbReference>
<dbReference type="GO" id="GO:0006313">
    <property type="term" value="P:DNA transposition"/>
    <property type="evidence" value="ECO:0007669"/>
    <property type="project" value="InterPro"/>
</dbReference>
<dbReference type="SUPFAM" id="SSF143422">
    <property type="entry name" value="Transposase IS200-like"/>
    <property type="match status" value="1"/>
</dbReference>
<dbReference type="AlphaFoldDB" id="A0A1G7SXX6"/>
<accession>A0A1G7SXX6</accession>
<gene>
    <name evidence="1" type="ORF">SAMN04487901_10226</name>
</gene>
<protein>
    <submittedName>
        <fullName evidence="1">Transposase IS200 like</fullName>
    </submittedName>
</protein>
<dbReference type="Gene3D" id="3.30.70.1290">
    <property type="entry name" value="Transposase IS200-like"/>
    <property type="match status" value="1"/>
</dbReference>
<reference evidence="2" key="1">
    <citation type="submission" date="2016-10" db="EMBL/GenBank/DDBJ databases">
        <authorList>
            <person name="Varghese N."/>
            <person name="Submissions S."/>
        </authorList>
    </citation>
    <scope>NUCLEOTIDE SEQUENCE [LARGE SCALE GENOMIC DNA]</scope>
    <source>
        <strain evidence="2">BP1-148</strain>
    </source>
</reference>
<dbReference type="GO" id="GO:0004803">
    <property type="term" value="F:transposase activity"/>
    <property type="evidence" value="ECO:0007669"/>
    <property type="project" value="InterPro"/>
</dbReference>
<dbReference type="EMBL" id="FNCQ01000002">
    <property type="protein sequence ID" value="SDG27279.1"/>
    <property type="molecule type" value="Genomic_DNA"/>
</dbReference>
<name>A0A1G7SXX6_9BACT</name>
<dbReference type="STRING" id="645274.SAMN04487901_10226"/>
<evidence type="ECO:0000313" key="2">
    <source>
        <dbReference type="Proteomes" id="UP000198779"/>
    </source>
</evidence>
<proteinExistence type="predicted"/>
<sequence>MSRSKEEAIAAGVQVRETQHKMKRRKPWHDYHRKGTYMVTLVVEGRRPVLGKLIMSAGEQDTSVELTALGKAIRDEEVQKISAIYKMVEIWKLCIMPDHIHMIVRIKEDLPEGKHLGHIVAGFKGGCSRAWWRMGRPCADAQGVVAATDAQRVVAATDAQRVVAATDAQG</sequence>
<keyword evidence="2" id="KW-1185">Reference proteome</keyword>
<dbReference type="GO" id="GO:0003677">
    <property type="term" value="F:DNA binding"/>
    <property type="evidence" value="ECO:0007669"/>
    <property type="project" value="InterPro"/>
</dbReference>
<evidence type="ECO:0000313" key="1">
    <source>
        <dbReference type="EMBL" id="SDG27279.1"/>
    </source>
</evidence>
<organism evidence="1 2">
    <name type="scientific">Prevotella communis</name>
    <dbReference type="NCBI Taxonomy" id="2913614"/>
    <lineage>
        <taxon>Bacteria</taxon>
        <taxon>Pseudomonadati</taxon>
        <taxon>Bacteroidota</taxon>
        <taxon>Bacteroidia</taxon>
        <taxon>Bacteroidales</taxon>
        <taxon>Prevotellaceae</taxon>
        <taxon>Prevotella</taxon>
    </lineage>
</organism>
<dbReference type="InterPro" id="IPR036515">
    <property type="entry name" value="Transposase_17_sf"/>
</dbReference>